<proteinExistence type="predicted"/>
<keyword evidence="2" id="KW-1185">Reference proteome</keyword>
<protein>
    <submittedName>
        <fullName evidence="1">Uncharacterized protein</fullName>
    </submittedName>
</protein>
<dbReference type="EMBL" id="JANPWB010000002">
    <property type="protein sequence ID" value="KAJ1211891.1"/>
    <property type="molecule type" value="Genomic_DNA"/>
</dbReference>
<organism evidence="1 2">
    <name type="scientific">Pleurodeles waltl</name>
    <name type="common">Iberian ribbed newt</name>
    <dbReference type="NCBI Taxonomy" id="8319"/>
    <lineage>
        <taxon>Eukaryota</taxon>
        <taxon>Metazoa</taxon>
        <taxon>Chordata</taxon>
        <taxon>Craniata</taxon>
        <taxon>Vertebrata</taxon>
        <taxon>Euteleostomi</taxon>
        <taxon>Amphibia</taxon>
        <taxon>Batrachia</taxon>
        <taxon>Caudata</taxon>
        <taxon>Salamandroidea</taxon>
        <taxon>Salamandridae</taxon>
        <taxon>Pleurodelinae</taxon>
        <taxon>Pleurodeles</taxon>
    </lineage>
</organism>
<dbReference type="AlphaFoldDB" id="A0AAV7WGY5"/>
<accession>A0AAV7WGY5</accession>
<gene>
    <name evidence="1" type="ORF">NDU88_007239</name>
</gene>
<evidence type="ECO:0000313" key="1">
    <source>
        <dbReference type="EMBL" id="KAJ1211891.1"/>
    </source>
</evidence>
<comment type="caution">
    <text evidence="1">The sequence shown here is derived from an EMBL/GenBank/DDBJ whole genome shotgun (WGS) entry which is preliminary data.</text>
</comment>
<sequence>MAARNVSWLKLVTSPAGGRKENQEGEDEDITLEAMVPELYPEGTQEDIQVPSGPSPPLGERAEQSCVVNSLVVRQDGENRSQRAGTLCLVGKPYFIKEALPLPRDALCDFEGPKGKGLKEALFYTGQSRNFPALTS</sequence>
<name>A0AAV7WGY5_PLEWA</name>
<dbReference type="Proteomes" id="UP001066276">
    <property type="component" value="Chromosome 1_2"/>
</dbReference>
<evidence type="ECO:0000313" key="2">
    <source>
        <dbReference type="Proteomes" id="UP001066276"/>
    </source>
</evidence>
<reference evidence="1" key="1">
    <citation type="journal article" date="2022" name="bioRxiv">
        <title>Sequencing and chromosome-scale assembly of the giantPleurodeles waltlgenome.</title>
        <authorList>
            <person name="Brown T."/>
            <person name="Elewa A."/>
            <person name="Iarovenko S."/>
            <person name="Subramanian E."/>
            <person name="Araus A.J."/>
            <person name="Petzold A."/>
            <person name="Susuki M."/>
            <person name="Suzuki K.-i.T."/>
            <person name="Hayashi T."/>
            <person name="Toyoda A."/>
            <person name="Oliveira C."/>
            <person name="Osipova E."/>
            <person name="Leigh N.D."/>
            <person name="Simon A."/>
            <person name="Yun M.H."/>
        </authorList>
    </citation>
    <scope>NUCLEOTIDE SEQUENCE</scope>
    <source>
        <strain evidence="1">20211129_DDA</strain>
        <tissue evidence="1">Liver</tissue>
    </source>
</reference>